<dbReference type="Proteomes" id="UP000602510">
    <property type="component" value="Unassembled WGS sequence"/>
</dbReference>
<evidence type="ECO:0000256" key="1">
    <source>
        <dbReference type="SAM" id="MobiDB-lite"/>
    </source>
</evidence>
<sequence>MKASNPLSSELQQIRFVGGTFRSGTFHEMGDPVSDASSAIVTVRLVREHNNARRISMMRAERGEEAAMLLSAYQQAAQRDATAMRQRRRTLRTLIGVIGTVALFVGCIAVVDVMAMSGNGVDTMTLEISTEDEAIQMESQFGWNSIGYGWCSLKSSTWCMFSKDKDKCKENIDCYKTRTQAGTQGAGSGSGDFGNATVGDWSSDDEVRTPSSGESEEEGGGDDTIGGVETEERGGEDATEGDVSGSGSGSGSEEEPRMGGED</sequence>
<dbReference type="AlphaFoldDB" id="A0A833VZ15"/>
<keyword evidence="2" id="KW-1133">Transmembrane helix</keyword>
<protein>
    <recommendedName>
        <fullName evidence="5">Transmembrane protein</fullName>
    </recommendedName>
</protein>
<gene>
    <name evidence="3" type="ORF">GN244_ATG13166</name>
</gene>
<feature type="transmembrane region" description="Helical" evidence="2">
    <location>
        <begin position="94"/>
        <end position="116"/>
    </location>
</feature>
<accession>A0A833VZ15</accession>
<evidence type="ECO:0008006" key="5">
    <source>
        <dbReference type="Google" id="ProtNLM"/>
    </source>
</evidence>
<evidence type="ECO:0000256" key="2">
    <source>
        <dbReference type="SAM" id="Phobius"/>
    </source>
</evidence>
<keyword evidence="2" id="KW-0812">Transmembrane</keyword>
<name>A0A833VZ15_PHYIN</name>
<comment type="caution">
    <text evidence="3">The sequence shown here is derived from an EMBL/GenBank/DDBJ whole genome shotgun (WGS) entry which is preliminary data.</text>
</comment>
<proteinExistence type="predicted"/>
<feature type="region of interest" description="Disordered" evidence="1">
    <location>
        <begin position="180"/>
        <end position="262"/>
    </location>
</feature>
<organism evidence="3 4">
    <name type="scientific">Phytophthora infestans</name>
    <name type="common">Potato late blight agent</name>
    <name type="synonym">Botrytis infestans</name>
    <dbReference type="NCBI Taxonomy" id="4787"/>
    <lineage>
        <taxon>Eukaryota</taxon>
        <taxon>Sar</taxon>
        <taxon>Stramenopiles</taxon>
        <taxon>Oomycota</taxon>
        <taxon>Peronosporomycetes</taxon>
        <taxon>Peronosporales</taxon>
        <taxon>Peronosporaceae</taxon>
        <taxon>Phytophthora</taxon>
    </lineage>
</organism>
<dbReference type="EMBL" id="WSZM01000341">
    <property type="protein sequence ID" value="KAF4034879.1"/>
    <property type="molecule type" value="Genomic_DNA"/>
</dbReference>
<keyword evidence="4" id="KW-1185">Reference proteome</keyword>
<evidence type="ECO:0000313" key="4">
    <source>
        <dbReference type="Proteomes" id="UP000602510"/>
    </source>
</evidence>
<reference evidence="3" key="1">
    <citation type="submission" date="2020-04" db="EMBL/GenBank/DDBJ databases">
        <title>Hybrid Assembly of Korean Phytophthora infestans isolates.</title>
        <authorList>
            <person name="Prokchorchik M."/>
            <person name="Lee Y."/>
            <person name="Seo J."/>
            <person name="Cho J.-H."/>
            <person name="Park Y.-E."/>
            <person name="Jang D.-C."/>
            <person name="Im J.-S."/>
            <person name="Choi J.-G."/>
            <person name="Park H.-J."/>
            <person name="Lee G.-B."/>
            <person name="Lee Y.-G."/>
            <person name="Hong S.-Y."/>
            <person name="Cho K."/>
            <person name="Sohn K.H."/>
        </authorList>
    </citation>
    <scope>NUCLEOTIDE SEQUENCE</scope>
    <source>
        <strain evidence="3">KR_1_A1</strain>
    </source>
</reference>
<evidence type="ECO:0000313" key="3">
    <source>
        <dbReference type="EMBL" id="KAF4034879.1"/>
    </source>
</evidence>
<keyword evidence="2" id="KW-0472">Membrane</keyword>